<dbReference type="CTD" id="20320422"/>
<dbReference type="SUPFAM" id="SSF53300">
    <property type="entry name" value="vWA-like"/>
    <property type="match status" value="1"/>
</dbReference>
<evidence type="ECO:0000313" key="4">
    <source>
        <dbReference type="Proteomes" id="UP000054324"/>
    </source>
</evidence>
<dbReference type="CDD" id="cd01459">
    <property type="entry name" value="vWA_copine_like"/>
    <property type="match status" value="1"/>
</dbReference>
<dbReference type="InterPro" id="IPR045052">
    <property type="entry name" value="Copine"/>
</dbReference>
<evidence type="ECO:0000259" key="2">
    <source>
        <dbReference type="SMART" id="SM00327"/>
    </source>
</evidence>
<dbReference type="PANTHER" id="PTHR10857">
    <property type="entry name" value="COPINE"/>
    <property type="match status" value="1"/>
</dbReference>
<dbReference type="Proteomes" id="UP000054324">
    <property type="component" value="Unassembled WGS sequence"/>
</dbReference>
<dbReference type="InterPro" id="IPR036465">
    <property type="entry name" value="vWFA_dom_sf"/>
</dbReference>
<dbReference type="InterPro" id="IPR010734">
    <property type="entry name" value="Copine_C"/>
</dbReference>
<feature type="domain" description="VWFA" evidence="2">
    <location>
        <begin position="208"/>
        <end position="403"/>
    </location>
</feature>
<feature type="compositionally biased region" description="Polar residues" evidence="1">
    <location>
        <begin position="466"/>
        <end position="477"/>
    </location>
</feature>
<dbReference type="SMART" id="SM00327">
    <property type="entry name" value="VWA"/>
    <property type="match status" value="1"/>
</dbReference>
<dbReference type="OrthoDB" id="5855668at2759"/>
<dbReference type="PANTHER" id="PTHR10857:SF106">
    <property type="entry name" value="C2 DOMAIN-CONTAINING PROTEIN"/>
    <property type="match status" value="1"/>
</dbReference>
<dbReference type="AlphaFoldDB" id="A0A074ZL52"/>
<evidence type="ECO:0000313" key="3">
    <source>
        <dbReference type="EMBL" id="KER26517.1"/>
    </source>
</evidence>
<dbReference type="STRING" id="6198.A0A074ZL52"/>
<gene>
    <name evidence="3" type="ORF">T265_06240</name>
</gene>
<reference evidence="3 4" key="1">
    <citation type="submission" date="2013-11" db="EMBL/GenBank/DDBJ databases">
        <title>Opisthorchis viverrini - life in the bile duct.</title>
        <authorList>
            <person name="Young N.D."/>
            <person name="Nagarajan N."/>
            <person name="Lin S.J."/>
            <person name="Korhonen P.K."/>
            <person name="Jex A.R."/>
            <person name="Hall R.S."/>
            <person name="Safavi-Hemami H."/>
            <person name="Kaewkong W."/>
            <person name="Bertrand D."/>
            <person name="Gao S."/>
            <person name="Seet Q."/>
            <person name="Wongkham S."/>
            <person name="Teh B.T."/>
            <person name="Wongkham C."/>
            <person name="Intapan P.M."/>
            <person name="Maleewong W."/>
            <person name="Yang X."/>
            <person name="Hu M."/>
            <person name="Wang Z."/>
            <person name="Hofmann A."/>
            <person name="Sternberg P.W."/>
            <person name="Tan P."/>
            <person name="Wang J."/>
            <person name="Gasser R.B."/>
        </authorList>
    </citation>
    <scope>NUCLEOTIDE SEQUENCE [LARGE SCALE GENOMIC DNA]</scope>
</reference>
<proteinExistence type="predicted"/>
<dbReference type="GO" id="GO:0005886">
    <property type="term" value="C:plasma membrane"/>
    <property type="evidence" value="ECO:0007669"/>
    <property type="project" value="TreeGrafter"/>
</dbReference>
<keyword evidence="4" id="KW-1185">Reference proteome</keyword>
<dbReference type="GeneID" id="20320422"/>
<dbReference type="EMBL" id="KL596745">
    <property type="protein sequence ID" value="KER26517.1"/>
    <property type="molecule type" value="Genomic_DNA"/>
</dbReference>
<dbReference type="GO" id="GO:0071277">
    <property type="term" value="P:cellular response to calcium ion"/>
    <property type="evidence" value="ECO:0007669"/>
    <property type="project" value="TreeGrafter"/>
</dbReference>
<organism evidence="3 4">
    <name type="scientific">Opisthorchis viverrini</name>
    <name type="common">Southeast Asian liver fluke</name>
    <dbReference type="NCBI Taxonomy" id="6198"/>
    <lineage>
        <taxon>Eukaryota</taxon>
        <taxon>Metazoa</taxon>
        <taxon>Spiralia</taxon>
        <taxon>Lophotrochozoa</taxon>
        <taxon>Platyhelminthes</taxon>
        <taxon>Trematoda</taxon>
        <taxon>Digenea</taxon>
        <taxon>Opisthorchiida</taxon>
        <taxon>Opisthorchiata</taxon>
        <taxon>Opisthorchiidae</taxon>
        <taxon>Opisthorchis</taxon>
    </lineage>
</organism>
<sequence length="487" mass="53739">MQDPTSVVLLKPLMTSPDVPHFTLRAIALGIYAVRVALSSEAESALPDWIPVNSRPCAVRLSGQMRVNMDRCGKRLLFVASANAPTDSSSETEKDEFYQDLPRLIRRTIVHRTEEIRNTLNPNWKQMVLPTRVLVNGDHDREALIGEVSTTVNELLRIYHSELRILNLVHPKKARRQKHYTNSGVLHLNLVKIEKVYSFLDYVQGGTELSCCIAIDFTASNGSPQVPDTLHYSTINHPSQYAMALQAVGEVISDYDSDNLFPAFGFGACVPPDNVVSHCFPLNGHIDNPYCEGIQGAMAAYAHSLRTVKFHGPTNFAPIINTVASIARQAEPGTQYSILLILTDGIISDLPQTRAAIVNASSLPLSIIIVGVGPANFDEMEELDGDEIRLTSRGRAAVRDIVQFVPFRDFHDAYSVKESKRRLSKAVLAEIPDQLVSYMRMQGIKPLHSPNLGFKGSGFNGDCQEDTNQTGTYSSPKTVVPSAPPEY</sequence>
<name>A0A074ZL52_OPIVI</name>
<dbReference type="RefSeq" id="XP_009169714.1">
    <property type="nucleotide sequence ID" value="XM_009171450.1"/>
</dbReference>
<accession>A0A074ZL52</accession>
<dbReference type="GO" id="GO:0005544">
    <property type="term" value="F:calcium-dependent phospholipid binding"/>
    <property type="evidence" value="ECO:0007669"/>
    <property type="project" value="InterPro"/>
</dbReference>
<evidence type="ECO:0000256" key="1">
    <source>
        <dbReference type="SAM" id="MobiDB-lite"/>
    </source>
</evidence>
<dbReference type="KEGG" id="ovi:T265_06240"/>
<protein>
    <recommendedName>
        <fullName evidence="2">VWFA domain-containing protein</fullName>
    </recommendedName>
</protein>
<dbReference type="Pfam" id="PF07002">
    <property type="entry name" value="Copine"/>
    <property type="match status" value="1"/>
</dbReference>
<feature type="region of interest" description="Disordered" evidence="1">
    <location>
        <begin position="456"/>
        <end position="487"/>
    </location>
</feature>
<dbReference type="InterPro" id="IPR002035">
    <property type="entry name" value="VWF_A"/>
</dbReference>